<name>A0A3M7RJ44_BRAPC</name>
<keyword evidence="6 9" id="KW-0408">Iron</keyword>
<dbReference type="InterPro" id="IPR011989">
    <property type="entry name" value="ARM-like"/>
</dbReference>
<protein>
    <recommendedName>
        <fullName evidence="9">Deoxyhypusine hydroxylase</fullName>
        <shortName evidence="9">DOHH</shortName>
        <ecNumber evidence="9">1.14.99.29</ecNumber>
    </recommendedName>
    <alternativeName>
        <fullName evidence="9">Deoxyhypusine dioxygenase</fullName>
    </alternativeName>
    <alternativeName>
        <fullName evidence="9">Deoxyhypusine monooxygenase</fullName>
    </alternativeName>
</protein>
<evidence type="ECO:0000256" key="7">
    <source>
        <dbReference type="ARBA" id="ARBA00023033"/>
    </source>
</evidence>
<evidence type="ECO:0000256" key="2">
    <source>
        <dbReference type="ARBA" id="ARBA00005041"/>
    </source>
</evidence>
<comment type="caution">
    <text evidence="10">The sequence shown here is derived from an EMBL/GenBank/DDBJ whole genome shotgun (WGS) entry which is preliminary data.</text>
</comment>
<evidence type="ECO:0000256" key="3">
    <source>
        <dbReference type="ARBA" id="ARBA00022723"/>
    </source>
</evidence>
<feature type="binding site" evidence="9">
    <location>
        <position position="213"/>
    </location>
    <ligand>
        <name>Fe cation</name>
        <dbReference type="ChEBI" id="CHEBI:24875"/>
        <label>2</label>
    </ligand>
</feature>
<evidence type="ECO:0000256" key="8">
    <source>
        <dbReference type="ARBA" id="ARBA00023256"/>
    </source>
</evidence>
<feature type="binding site" evidence="9">
    <location>
        <position position="246"/>
    </location>
    <ligand>
        <name>Fe cation</name>
        <dbReference type="ChEBI" id="CHEBI:24875"/>
        <label>2</label>
    </ligand>
</feature>
<dbReference type="EMBL" id="REGN01003291">
    <property type="protein sequence ID" value="RNA23417.1"/>
    <property type="molecule type" value="Genomic_DNA"/>
</dbReference>
<dbReference type="FunFam" id="1.25.10.10:FF:000099">
    <property type="entry name" value="Deoxyhypusine hydroxylase"/>
    <property type="match status" value="1"/>
</dbReference>
<dbReference type="Gene3D" id="1.25.10.10">
    <property type="entry name" value="Leucine-rich Repeat Variant"/>
    <property type="match status" value="2"/>
</dbReference>
<dbReference type="OrthoDB" id="421002at2759"/>
<comment type="function">
    <text evidence="9">Catalyzes the hydroxylation of the N(6)-(4-aminobutyl)-L-lysine intermediate to form hypusine, an essential post-translational modification only found in mature eIF-5A factor.</text>
</comment>
<feature type="binding site" evidence="9">
    <location>
        <position position="247"/>
    </location>
    <ligand>
        <name>Fe cation</name>
        <dbReference type="ChEBI" id="CHEBI:24875"/>
        <label>2</label>
    </ligand>
</feature>
<dbReference type="STRING" id="10195.A0A3M7RJ44"/>
<evidence type="ECO:0000313" key="11">
    <source>
        <dbReference type="Proteomes" id="UP000276133"/>
    </source>
</evidence>
<keyword evidence="8 9" id="KW-0386">Hypusine biosynthesis</keyword>
<keyword evidence="4" id="KW-0677">Repeat</keyword>
<dbReference type="Pfam" id="PF13646">
    <property type="entry name" value="HEAT_2"/>
    <property type="match status" value="2"/>
</dbReference>
<sequence length="303" mass="33920">MVDAEKLNKLGDLLVDQSVPMKARYRALFTLKNLGGKEAILNITKGFTDPSALLKHECAYCLGQMQDSSAIDPLIEVLGNKSEDPMVRHEAGEALGAIGLNTEKVTKALTEFASDSHQEVAETCQLALARLEWLEKKKQNLVENLSDNPYFSVDPAPPDANRDIPFLRQKLLNEEENMFERYRAMFQLRNDGSDQAILALCDGLKCKSALFRHEIAYVLGQIQSPLSIEALRVNLEDNNENHMVRHECAEALGALATDECVNILNRYLNDKEQVVKESCEVALDITDYEKSNDFQYANGLLTV</sequence>
<comment type="pathway">
    <text evidence="2 9">Protein modification; eIF5A hypusination.</text>
</comment>
<dbReference type="PANTHER" id="PTHR12697">
    <property type="entry name" value="PBS LYASE HEAT-LIKE PROTEIN"/>
    <property type="match status" value="1"/>
</dbReference>
<evidence type="ECO:0000256" key="1">
    <source>
        <dbReference type="ARBA" id="ARBA00000068"/>
    </source>
</evidence>
<organism evidence="10 11">
    <name type="scientific">Brachionus plicatilis</name>
    <name type="common">Marine rotifer</name>
    <name type="synonym">Brachionus muelleri</name>
    <dbReference type="NCBI Taxonomy" id="10195"/>
    <lineage>
        <taxon>Eukaryota</taxon>
        <taxon>Metazoa</taxon>
        <taxon>Spiralia</taxon>
        <taxon>Gnathifera</taxon>
        <taxon>Rotifera</taxon>
        <taxon>Eurotatoria</taxon>
        <taxon>Monogononta</taxon>
        <taxon>Pseudotrocha</taxon>
        <taxon>Ploima</taxon>
        <taxon>Brachionidae</taxon>
        <taxon>Brachionus</taxon>
    </lineage>
</organism>
<feature type="binding site" evidence="9">
    <location>
        <position position="57"/>
    </location>
    <ligand>
        <name>Fe cation</name>
        <dbReference type="ChEBI" id="CHEBI:24875"/>
        <label>1</label>
    </ligand>
</feature>
<dbReference type="HAMAP" id="MF_03101">
    <property type="entry name" value="Deoxyhypusine_hydroxylase"/>
    <property type="match status" value="1"/>
</dbReference>
<dbReference type="EC" id="1.14.99.29" evidence="9"/>
<evidence type="ECO:0000256" key="9">
    <source>
        <dbReference type="HAMAP-Rule" id="MF_03101"/>
    </source>
</evidence>
<comment type="catalytic activity">
    <reaction evidence="1 9">
        <text>[eIF5A protein]-deoxyhypusine + AH2 + O2 = [eIF5A protein]-hypusine + A + H2O</text>
        <dbReference type="Rhea" id="RHEA:14101"/>
        <dbReference type="Rhea" id="RHEA-COMP:10144"/>
        <dbReference type="Rhea" id="RHEA-COMP:12592"/>
        <dbReference type="ChEBI" id="CHEBI:13193"/>
        <dbReference type="ChEBI" id="CHEBI:15377"/>
        <dbReference type="ChEBI" id="CHEBI:15379"/>
        <dbReference type="ChEBI" id="CHEBI:17499"/>
        <dbReference type="ChEBI" id="CHEBI:82657"/>
        <dbReference type="ChEBI" id="CHEBI:91175"/>
        <dbReference type="EC" id="1.14.99.29"/>
    </reaction>
</comment>
<evidence type="ECO:0000256" key="5">
    <source>
        <dbReference type="ARBA" id="ARBA00023002"/>
    </source>
</evidence>
<feature type="binding site" evidence="9">
    <location>
        <position position="89"/>
    </location>
    <ligand>
        <name>Fe cation</name>
        <dbReference type="ChEBI" id="CHEBI:24875"/>
        <label>1</label>
    </ligand>
</feature>
<keyword evidence="5 9" id="KW-0560">Oxidoreductase</keyword>
<dbReference type="GO" id="GO:0046872">
    <property type="term" value="F:metal ion binding"/>
    <property type="evidence" value="ECO:0007669"/>
    <property type="project" value="UniProtKB-KW"/>
</dbReference>
<dbReference type="SMART" id="SM00567">
    <property type="entry name" value="EZ_HEAT"/>
    <property type="match status" value="6"/>
</dbReference>
<dbReference type="AlphaFoldDB" id="A0A3M7RJ44"/>
<dbReference type="UniPathway" id="UPA00354"/>
<reference evidence="10 11" key="1">
    <citation type="journal article" date="2018" name="Sci. Rep.">
        <title>Genomic signatures of local adaptation to the degree of environmental predictability in rotifers.</title>
        <authorList>
            <person name="Franch-Gras L."/>
            <person name="Hahn C."/>
            <person name="Garcia-Roger E.M."/>
            <person name="Carmona M.J."/>
            <person name="Serra M."/>
            <person name="Gomez A."/>
        </authorList>
    </citation>
    <scope>NUCLEOTIDE SEQUENCE [LARGE SCALE GENOMIC DNA]</scope>
    <source>
        <strain evidence="10">HYR1</strain>
    </source>
</reference>
<feature type="binding site" evidence="9">
    <location>
        <position position="56"/>
    </location>
    <ligand>
        <name>Fe cation</name>
        <dbReference type="ChEBI" id="CHEBI:24875"/>
        <label>1</label>
    </ligand>
</feature>
<dbReference type="InterPro" id="IPR027517">
    <property type="entry name" value="Deoxyhypusine_hydroxylase"/>
</dbReference>
<dbReference type="InterPro" id="IPR016024">
    <property type="entry name" value="ARM-type_fold"/>
</dbReference>
<dbReference type="SUPFAM" id="SSF48371">
    <property type="entry name" value="ARM repeat"/>
    <property type="match status" value="1"/>
</dbReference>
<evidence type="ECO:0000313" key="10">
    <source>
        <dbReference type="EMBL" id="RNA23417.1"/>
    </source>
</evidence>
<keyword evidence="3 9" id="KW-0479">Metal-binding</keyword>
<keyword evidence="11" id="KW-1185">Reference proteome</keyword>
<evidence type="ECO:0000256" key="6">
    <source>
        <dbReference type="ARBA" id="ARBA00023004"/>
    </source>
</evidence>
<dbReference type="PANTHER" id="PTHR12697:SF5">
    <property type="entry name" value="DEOXYHYPUSINE HYDROXYLASE"/>
    <property type="match status" value="1"/>
</dbReference>
<feature type="binding site" evidence="9">
    <location>
        <position position="214"/>
    </location>
    <ligand>
        <name>Fe cation</name>
        <dbReference type="ChEBI" id="CHEBI:24875"/>
        <label>2</label>
    </ligand>
</feature>
<dbReference type="Proteomes" id="UP000276133">
    <property type="component" value="Unassembled WGS sequence"/>
</dbReference>
<proteinExistence type="inferred from homology"/>
<dbReference type="GO" id="GO:0019135">
    <property type="term" value="F:deoxyhypusine monooxygenase activity"/>
    <property type="evidence" value="ECO:0007669"/>
    <property type="project" value="UniProtKB-UniRule"/>
</dbReference>
<accession>A0A3M7RJ44</accession>
<comment type="similarity">
    <text evidence="9">Belongs to the deoxyhypusine hydroxylase family.</text>
</comment>
<feature type="binding site" evidence="9">
    <location>
        <position position="90"/>
    </location>
    <ligand>
        <name>Fe cation</name>
        <dbReference type="ChEBI" id="CHEBI:24875"/>
        <label>1</label>
    </ligand>
</feature>
<dbReference type="InterPro" id="IPR004155">
    <property type="entry name" value="PBS_lyase_HEAT"/>
</dbReference>
<comment type="cofactor">
    <cofactor evidence="9">
        <name>Fe(2+)</name>
        <dbReference type="ChEBI" id="CHEBI:29033"/>
    </cofactor>
    <text evidence="9">Binds 2 Fe(2+) ions per subunit.</text>
</comment>
<evidence type="ECO:0000256" key="4">
    <source>
        <dbReference type="ARBA" id="ARBA00022737"/>
    </source>
</evidence>
<keyword evidence="7 9" id="KW-0503">Monooxygenase</keyword>
<gene>
    <name evidence="10" type="ORF">BpHYR1_052837</name>
</gene>